<evidence type="ECO:0000256" key="9">
    <source>
        <dbReference type="ARBA" id="ARBA00047944"/>
    </source>
</evidence>
<evidence type="ECO:0000313" key="14">
    <source>
        <dbReference type="Proteomes" id="UP000265882"/>
    </source>
</evidence>
<dbReference type="SUPFAM" id="SSF75217">
    <property type="entry name" value="alpha/beta knot"/>
    <property type="match status" value="1"/>
</dbReference>
<dbReference type="Proteomes" id="UP000265882">
    <property type="component" value="Unassembled WGS sequence"/>
</dbReference>
<comment type="caution">
    <text evidence="13">The sequence shown here is derived from an EMBL/GenBank/DDBJ whole genome shotgun (WGS) entry which is preliminary data.</text>
</comment>
<dbReference type="PANTHER" id="PTHR30027">
    <property type="entry name" value="RIBOSOMAL RNA SMALL SUBUNIT METHYLTRANSFERASE E"/>
    <property type="match status" value="1"/>
</dbReference>
<proteinExistence type="inferred from homology"/>
<evidence type="ECO:0000259" key="12">
    <source>
        <dbReference type="Pfam" id="PF20260"/>
    </source>
</evidence>
<dbReference type="CDD" id="cd18084">
    <property type="entry name" value="RsmE-like"/>
    <property type="match status" value="1"/>
</dbReference>
<evidence type="ECO:0000256" key="8">
    <source>
        <dbReference type="ARBA" id="ARBA00025699"/>
    </source>
</evidence>
<dbReference type="InterPro" id="IPR006700">
    <property type="entry name" value="RsmE"/>
</dbReference>
<evidence type="ECO:0000259" key="11">
    <source>
        <dbReference type="Pfam" id="PF04452"/>
    </source>
</evidence>
<dbReference type="InterPro" id="IPR046887">
    <property type="entry name" value="RsmE_PUA-like"/>
</dbReference>
<dbReference type="AlphaFoldDB" id="A0A3A4NSM2"/>
<organism evidence="13 14">
    <name type="scientific">Abyssobacteria bacterium (strain SURF_5)</name>
    <dbReference type="NCBI Taxonomy" id="2093360"/>
    <lineage>
        <taxon>Bacteria</taxon>
        <taxon>Pseudomonadati</taxon>
        <taxon>Candidatus Hydrogenedentota</taxon>
        <taxon>Candidatus Abyssobacteria</taxon>
    </lineage>
</organism>
<dbReference type="InterPro" id="IPR029026">
    <property type="entry name" value="tRNA_m1G_MTases_N"/>
</dbReference>
<feature type="domain" description="Ribosomal RNA small subunit methyltransferase E PUA-like" evidence="12">
    <location>
        <begin position="21"/>
        <end position="66"/>
    </location>
</feature>
<protein>
    <recommendedName>
        <fullName evidence="10">Ribosomal RNA small subunit methyltransferase E</fullName>
        <ecNumber evidence="10">2.1.1.193</ecNumber>
    </recommendedName>
</protein>
<dbReference type="EMBL" id="QZKU01000045">
    <property type="protein sequence ID" value="RJP23533.1"/>
    <property type="molecule type" value="Genomic_DNA"/>
</dbReference>
<keyword evidence="7 10" id="KW-0949">S-adenosyl-L-methionine</keyword>
<comment type="subcellular location">
    <subcellularLocation>
        <location evidence="1 10">Cytoplasm</location>
    </subcellularLocation>
</comment>
<feature type="domain" description="Ribosomal RNA small subunit methyltransferase E methyltransferase" evidence="11">
    <location>
        <begin position="77"/>
        <end position="240"/>
    </location>
</feature>
<accession>A0A3A4NSM2</accession>
<evidence type="ECO:0000256" key="1">
    <source>
        <dbReference type="ARBA" id="ARBA00004496"/>
    </source>
</evidence>
<dbReference type="PANTHER" id="PTHR30027:SF3">
    <property type="entry name" value="16S RRNA (URACIL(1498)-N(3))-METHYLTRANSFERASE"/>
    <property type="match status" value="1"/>
</dbReference>
<comment type="catalytic activity">
    <reaction evidence="9 10">
        <text>uridine(1498) in 16S rRNA + S-adenosyl-L-methionine = N(3)-methyluridine(1498) in 16S rRNA + S-adenosyl-L-homocysteine + H(+)</text>
        <dbReference type="Rhea" id="RHEA:42920"/>
        <dbReference type="Rhea" id="RHEA-COMP:10283"/>
        <dbReference type="Rhea" id="RHEA-COMP:10284"/>
        <dbReference type="ChEBI" id="CHEBI:15378"/>
        <dbReference type="ChEBI" id="CHEBI:57856"/>
        <dbReference type="ChEBI" id="CHEBI:59789"/>
        <dbReference type="ChEBI" id="CHEBI:65315"/>
        <dbReference type="ChEBI" id="CHEBI:74502"/>
        <dbReference type="EC" id="2.1.1.193"/>
    </reaction>
</comment>
<dbReference type="InterPro" id="IPR029028">
    <property type="entry name" value="Alpha/beta_knot_MTases"/>
</dbReference>
<name>A0A3A4NSM2_ABYX5</name>
<evidence type="ECO:0000313" key="13">
    <source>
        <dbReference type="EMBL" id="RJP23533.1"/>
    </source>
</evidence>
<dbReference type="GO" id="GO:0070475">
    <property type="term" value="P:rRNA base methylation"/>
    <property type="evidence" value="ECO:0007669"/>
    <property type="project" value="TreeGrafter"/>
</dbReference>
<dbReference type="GO" id="GO:0005737">
    <property type="term" value="C:cytoplasm"/>
    <property type="evidence" value="ECO:0007669"/>
    <property type="project" value="UniProtKB-SubCell"/>
</dbReference>
<keyword evidence="3 10" id="KW-0963">Cytoplasm</keyword>
<sequence>MTTHQFFIKQSRIDKSRMVTIEGQDARHISQVLRLKKGSRIKLVDETQQLYSGTIRKVSAKAVLVALDEMPPCIPEQARVSVVQGIPRLPKSDLIVQKLTELGVGGITFVSMARSPYTDAYERLQRRLQRLESIAEAAAKQCGRRCIPWIRAAKNIKEALTDLSEGSICLAASENVKDKRLQNVLSAAPAAAPISVFIGPEGGFSEDELALLARNGAREFSLGQNILRTETAAIVAAALVLYELGEL</sequence>
<evidence type="ECO:0000256" key="6">
    <source>
        <dbReference type="ARBA" id="ARBA00022679"/>
    </source>
</evidence>
<dbReference type="PIRSF" id="PIRSF015601">
    <property type="entry name" value="MTase_slr0722"/>
    <property type="match status" value="1"/>
</dbReference>
<keyword evidence="6 10" id="KW-0808">Transferase</keyword>
<dbReference type="SUPFAM" id="SSF88697">
    <property type="entry name" value="PUA domain-like"/>
    <property type="match status" value="1"/>
</dbReference>
<dbReference type="Gene3D" id="3.40.1280.10">
    <property type="match status" value="1"/>
</dbReference>
<reference evidence="13 14" key="1">
    <citation type="journal article" date="2017" name="ISME J.">
        <title>Energy and carbon metabolisms in a deep terrestrial subsurface fluid microbial community.</title>
        <authorList>
            <person name="Momper L."/>
            <person name="Jungbluth S.P."/>
            <person name="Lee M.D."/>
            <person name="Amend J.P."/>
        </authorList>
    </citation>
    <scope>NUCLEOTIDE SEQUENCE [LARGE SCALE GENOMIC DNA]</scope>
    <source>
        <strain evidence="13">SURF_5</strain>
    </source>
</reference>
<keyword evidence="4 10" id="KW-0698">rRNA processing</keyword>
<evidence type="ECO:0000256" key="5">
    <source>
        <dbReference type="ARBA" id="ARBA00022603"/>
    </source>
</evidence>
<dbReference type="InterPro" id="IPR046886">
    <property type="entry name" value="RsmE_MTase_dom"/>
</dbReference>
<dbReference type="NCBIfam" id="TIGR00046">
    <property type="entry name" value="RsmE family RNA methyltransferase"/>
    <property type="match status" value="1"/>
</dbReference>
<keyword evidence="5 10" id="KW-0489">Methyltransferase</keyword>
<evidence type="ECO:0000256" key="10">
    <source>
        <dbReference type="PIRNR" id="PIRNR015601"/>
    </source>
</evidence>
<evidence type="ECO:0000256" key="3">
    <source>
        <dbReference type="ARBA" id="ARBA00022490"/>
    </source>
</evidence>
<dbReference type="EC" id="2.1.1.193" evidence="10"/>
<evidence type="ECO:0000256" key="7">
    <source>
        <dbReference type="ARBA" id="ARBA00022691"/>
    </source>
</evidence>
<dbReference type="GO" id="GO:0070042">
    <property type="term" value="F:rRNA (uridine-N3-)-methyltransferase activity"/>
    <property type="evidence" value="ECO:0007669"/>
    <property type="project" value="TreeGrafter"/>
</dbReference>
<dbReference type="Pfam" id="PF20260">
    <property type="entry name" value="PUA_4"/>
    <property type="match status" value="1"/>
</dbReference>
<comment type="function">
    <text evidence="8 10">Specifically methylates the N3 position of the uracil ring of uridine 1498 (m3U1498) in 16S rRNA. Acts on the fully assembled 30S ribosomal subunit.</text>
</comment>
<gene>
    <name evidence="13" type="ORF">C4520_06155</name>
</gene>
<evidence type="ECO:0000256" key="4">
    <source>
        <dbReference type="ARBA" id="ARBA00022552"/>
    </source>
</evidence>
<dbReference type="Pfam" id="PF04452">
    <property type="entry name" value="Methyltrans_RNA"/>
    <property type="match status" value="1"/>
</dbReference>
<evidence type="ECO:0000256" key="2">
    <source>
        <dbReference type="ARBA" id="ARBA00005528"/>
    </source>
</evidence>
<dbReference type="InterPro" id="IPR015947">
    <property type="entry name" value="PUA-like_sf"/>
</dbReference>
<comment type="similarity">
    <text evidence="2 10">Belongs to the RNA methyltransferase RsmE family.</text>
</comment>